<evidence type="ECO:0000313" key="2">
    <source>
        <dbReference type="Proteomes" id="UP000239772"/>
    </source>
</evidence>
<comment type="caution">
    <text evidence="1">The sequence shown here is derived from an EMBL/GenBank/DDBJ whole genome shotgun (WGS) entry which is preliminary data.</text>
</comment>
<protein>
    <submittedName>
        <fullName evidence="1">Uncharacterized protein</fullName>
    </submittedName>
</protein>
<keyword evidence="2" id="KW-1185">Reference proteome</keyword>
<accession>A0A2T1HV53</accession>
<dbReference type="Proteomes" id="UP000239772">
    <property type="component" value="Unassembled WGS sequence"/>
</dbReference>
<proteinExistence type="predicted"/>
<sequence>MPLYDLAIRSAQGQSWRIEQRYFLDEDDALQAAIAQYEDLLESEEPDGQEWEVEVRDRSGTALRLGMAPPPHGWTLH</sequence>
<gene>
    <name evidence="1" type="ORF">SLNSH_08025</name>
</gene>
<organism evidence="1 2">
    <name type="scientific">Alsobacter soli</name>
    <dbReference type="NCBI Taxonomy" id="2109933"/>
    <lineage>
        <taxon>Bacteria</taxon>
        <taxon>Pseudomonadati</taxon>
        <taxon>Pseudomonadota</taxon>
        <taxon>Alphaproteobacteria</taxon>
        <taxon>Hyphomicrobiales</taxon>
        <taxon>Alsobacteraceae</taxon>
        <taxon>Alsobacter</taxon>
    </lineage>
</organism>
<dbReference type="EMBL" id="PVZS01000007">
    <property type="protein sequence ID" value="PSC05527.1"/>
    <property type="molecule type" value="Genomic_DNA"/>
</dbReference>
<dbReference type="AlphaFoldDB" id="A0A2T1HV53"/>
<evidence type="ECO:0000313" key="1">
    <source>
        <dbReference type="EMBL" id="PSC05527.1"/>
    </source>
</evidence>
<reference evidence="2" key="1">
    <citation type="submission" date="2018-03" db="EMBL/GenBank/DDBJ databases">
        <authorList>
            <person name="Sun L."/>
            <person name="Liu H."/>
            <person name="Chen W."/>
            <person name="Huang K."/>
            <person name="Liu W."/>
            <person name="Gao X."/>
        </authorList>
    </citation>
    <scope>NUCLEOTIDE SEQUENCE [LARGE SCALE GENOMIC DNA]</scope>
    <source>
        <strain evidence="2">SH9</strain>
    </source>
</reference>
<name>A0A2T1HV53_9HYPH</name>
<dbReference type="RefSeq" id="WP_106336164.1">
    <property type="nucleotide sequence ID" value="NZ_PVZS01000007.1"/>
</dbReference>